<proteinExistence type="predicted"/>
<keyword evidence="1" id="KW-0812">Transmembrane</keyword>
<dbReference type="PROSITE" id="PS51257">
    <property type="entry name" value="PROKAR_LIPOPROTEIN"/>
    <property type="match status" value="1"/>
</dbReference>
<sequence>MHSRETDSRPRFRRQALLAVLAVVATLALSGCVRVQAALAVSDRDTVSGQLVIASVLLRKEDTGPELTVPPELMAKVKTEPYTADGYVGTTVSFQELTFAEVGLLTQTLTPGRQYRLSFRRSGNLVTMAGSADLSELPADRADVRLRVAFPGTVIQTNGVNEDGTVSWTPKPGAVTEFLATIEYSDRSGVSWTKWVAIVGAGAVGVALLVVVLALATHRRDRRPEVQRH</sequence>
<comment type="caution">
    <text evidence="3">The sequence shown here is derived from an EMBL/GenBank/DDBJ whole genome shotgun (WGS) entry which is preliminary data.</text>
</comment>
<reference evidence="3" key="1">
    <citation type="journal article" date="2014" name="Int. J. Syst. Evol. Microbiol.">
        <title>Complete genome sequence of Corynebacterium casei LMG S-19264T (=DSM 44701T), isolated from a smear-ripened cheese.</title>
        <authorList>
            <consortium name="US DOE Joint Genome Institute (JGI-PGF)"/>
            <person name="Walter F."/>
            <person name="Albersmeier A."/>
            <person name="Kalinowski J."/>
            <person name="Ruckert C."/>
        </authorList>
    </citation>
    <scope>NUCLEOTIDE SEQUENCE</scope>
    <source>
        <strain evidence="3">JCM 3276</strain>
    </source>
</reference>
<feature type="transmembrane region" description="Helical" evidence="1">
    <location>
        <begin position="195"/>
        <end position="216"/>
    </location>
</feature>
<keyword evidence="4" id="KW-1185">Reference proteome</keyword>
<keyword evidence="1" id="KW-0472">Membrane</keyword>
<evidence type="ECO:0000313" key="3">
    <source>
        <dbReference type="EMBL" id="GGS40336.1"/>
    </source>
</evidence>
<reference evidence="3" key="2">
    <citation type="submission" date="2020-09" db="EMBL/GenBank/DDBJ databases">
        <authorList>
            <person name="Sun Q."/>
            <person name="Ohkuma M."/>
        </authorList>
    </citation>
    <scope>NUCLEOTIDE SEQUENCE</scope>
    <source>
        <strain evidence="3">JCM 3276</strain>
    </source>
</reference>
<evidence type="ECO:0000256" key="1">
    <source>
        <dbReference type="SAM" id="Phobius"/>
    </source>
</evidence>
<organism evidence="3 4">
    <name type="scientific">Actinokineospora fastidiosa</name>
    <dbReference type="NCBI Taxonomy" id="1816"/>
    <lineage>
        <taxon>Bacteria</taxon>
        <taxon>Bacillati</taxon>
        <taxon>Actinomycetota</taxon>
        <taxon>Actinomycetes</taxon>
        <taxon>Pseudonocardiales</taxon>
        <taxon>Pseudonocardiaceae</taxon>
        <taxon>Actinokineospora</taxon>
    </lineage>
</organism>
<name>A0A918LFH9_9PSEU</name>
<accession>A0A918LFH9</accession>
<dbReference type="InterPro" id="IPR053807">
    <property type="entry name" value="LppM"/>
</dbReference>
<dbReference type="Proteomes" id="UP000660680">
    <property type="component" value="Unassembled WGS sequence"/>
</dbReference>
<dbReference type="RefSeq" id="WP_189211922.1">
    <property type="nucleotide sequence ID" value="NZ_BMRB01000003.1"/>
</dbReference>
<gene>
    <name evidence="3" type="ORF">GCM10010171_38480</name>
</gene>
<keyword evidence="1" id="KW-1133">Transmembrane helix</keyword>
<dbReference type="Pfam" id="PF21946">
    <property type="entry name" value="LppM"/>
    <property type="match status" value="1"/>
</dbReference>
<feature type="domain" description="LppM" evidence="2">
    <location>
        <begin position="34"/>
        <end position="184"/>
    </location>
</feature>
<evidence type="ECO:0000259" key="2">
    <source>
        <dbReference type="Pfam" id="PF21946"/>
    </source>
</evidence>
<evidence type="ECO:0000313" key="4">
    <source>
        <dbReference type="Proteomes" id="UP000660680"/>
    </source>
</evidence>
<dbReference type="AlphaFoldDB" id="A0A918LFH9"/>
<protein>
    <submittedName>
        <fullName evidence="3">Lipoprotein</fullName>
    </submittedName>
</protein>
<keyword evidence="3" id="KW-0449">Lipoprotein</keyword>
<dbReference type="EMBL" id="BMRB01000003">
    <property type="protein sequence ID" value="GGS40336.1"/>
    <property type="molecule type" value="Genomic_DNA"/>
</dbReference>